<dbReference type="AlphaFoldDB" id="A0A7J7P5V4"/>
<name>A0A7J7P5V4_9MAGN</name>
<sequence>MSFERDVMFLGLETNYRKVVRTSLESCFSSRWVCLEIRSTCIFGSLVYKGDLGYYVNLSFCEFNLREARV</sequence>
<dbReference type="Proteomes" id="UP000541444">
    <property type="component" value="Unassembled WGS sequence"/>
</dbReference>
<dbReference type="EMBL" id="JACGCM010000262">
    <property type="protein sequence ID" value="KAF6174504.1"/>
    <property type="molecule type" value="Genomic_DNA"/>
</dbReference>
<evidence type="ECO:0000313" key="2">
    <source>
        <dbReference type="Proteomes" id="UP000541444"/>
    </source>
</evidence>
<proteinExistence type="predicted"/>
<accession>A0A7J7P5V4</accession>
<keyword evidence="2" id="KW-1185">Reference proteome</keyword>
<evidence type="ECO:0000313" key="1">
    <source>
        <dbReference type="EMBL" id="KAF6174504.1"/>
    </source>
</evidence>
<gene>
    <name evidence="1" type="ORF">GIB67_004698</name>
</gene>
<reference evidence="1 2" key="1">
    <citation type="journal article" date="2020" name="IScience">
        <title>Genome Sequencing of the Endangered Kingdonia uniflora (Circaeasteraceae, Ranunculales) Reveals Potential Mechanisms of Evolutionary Specialization.</title>
        <authorList>
            <person name="Sun Y."/>
            <person name="Deng T."/>
            <person name="Zhang A."/>
            <person name="Moore M.J."/>
            <person name="Landis J.B."/>
            <person name="Lin N."/>
            <person name="Zhang H."/>
            <person name="Zhang X."/>
            <person name="Huang J."/>
            <person name="Zhang X."/>
            <person name="Sun H."/>
            <person name="Wang H."/>
        </authorList>
    </citation>
    <scope>NUCLEOTIDE SEQUENCE [LARGE SCALE GENOMIC DNA]</scope>
    <source>
        <strain evidence="1">TB1705</strain>
        <tissue evidence="1">Leaf</tissue>
    </source>
</reference>
<comment type="caution">
    <text evidence="1">The sequence shown here is derived from an EMBL/GenBank/DDBJ whole genome shotgun (WGS) entry which is preliminary data.</text>
</comment>
<protein>
    <submittedName>
        <fullName evidence="1">Uncharacterized protein</fullName>
    </submittedName>
</protein>
<organism evidence="1 2">
    <name type="scientific">Kingdonia uniflora</name>
    <dbReference type="NCBI Taxonomy" id="39325"/>
    <lineage>
        <taxon>Eukaryota</taxon>
        <taxon>Viridiplantae</taxon>
        <taxon>Streptophyta</taxon>
        <taxon>Embryophyta</taxon>
        <taxon>Tracheophyta</taxon>
        <taxon>Spermatophyta</taxon>
        <taxon>Magnoliopsida</taxon>
        <taxon>Ranunculales</taxon>
        <taxon>Circaeasteraceae</taxon>
        <taxon>Kingdonia</taxon>
    </lineage>
</organism>